<dbReference type="Proteomes" id="UP000630445">
    <property type="component" value="Unassembled WGS sequence"/>
</dbReference>
<dbReference type="AlphaFoldDB" id="A0A8H6P9E4"/>
<dbReference type="OrthoDB" id="4508405at2759"/>
<reference evidence="1" key="1">
    <citation type="submission" date="2020-06" db="EMBL/GenBank/DDBJ databases">
        <title>Draft genome sequences of strains closely related to Aspergillus parafelis and Aspergillus hiratsukae.</title>
        <authorList>
            <person name="Dos Santos R.A.C."/>
            <person name="Rivero-Menendez O."/>
            <person name="Steenwyk J.L."/>
            <person name="Mead M.E."/>
            <person name="Goldman G.H."/>
            <person name="Alastruey-Izquierdo A."/>
            <person name="Rokas A."/>
        </authorList>
    </citation>
    <scope>NUCLEOTIDE SEQUENCE</scope>
    <source>
        <strain evidence="1">CNM-CM5793</strain>
    </source>
</reference>
<proteinExistence type="predicted"/>
<sequence>MEETALALLAELPKTCDTIADAFNKNSRELKAARDELCNAQSELTILKGLLEILFNLLEKMWATVRTYQMGKDMKEAEEDTSPRDTVIMSQMPENLSRSRLDTSAGSTIGFDLHPLPDGLEPPTSIEPAVTGILLYLDKYLEVLEHNGSISFNRSDSPFSAHLCEQLGRLFSIPKPHVVEGPLISWARVVLSAGSSPGHLDQNTPLKVGESTIQLSEEDHKLLASGRPWQFLNPWAYLQDYQRELALVNEDIDGFRRMKGMLRKAAGLADEVEQQLSYRRNLLSNRHHEKPHPSAFESPNHSCDFSAEHTMRIHMCIDDAMHQDFNAESATGHSPHNKPYEPRDLTPLAGNGYVDVTLQAISSSVPQPFVYQSKDEPSSTIGRYSASAATALNPEFGAERQHETRLRLLQSCGFEGGRPLDAEIAETFRHVLEAERFLMTRDARETLMVLLSPDQWEANLSCGLHGLGLPREWRAEYSIQECFALLLFSLNYEDLREHPERYCPEDPTVSGVLNSILREHPDDPRVSQRPKQRRNKISASYAKVGRWLWTLAATLGFGILLLADGQLVRIMYKETFVPRHFNALATLASYTRPGTIRIFQSLEPMVKCILFGRVTDDLRSDISRLLAPEALAIAAHEDSQGLRRQGTANSWIVVEDAESSRKERMAELLAQLPPA</sequence>
<name>A0A8H6P9E4_9EURO</name>
<accession>A0A8H6P9E4</accession>
<evidence type="ECO:0000313" key="1">
    <source>
        <dbReference type="EMBL" id="KAF7122311.1"/>
    </source>
</evidence>
<protein>
    <submittedName>
        <fullName evidence="1">Uncharacterized protein</fullName>
    </submittedName>
</protein>
<organism evidence="1 2">
    <name type="scientific">Aspergillus hiratsukae</name>
    <dbReference type="NCBI Taxonomy" id="1194566"/>
    <lineage>
        <taxon>Eukaryota</taxon>
        <taxon>Fungi</taxon>
        <taxon>Dikarya</taxon>
        <taxon>Ascomycota</taxon>
        <taxon>Pezizomycotina</taxon>
        <taxon>Eurotiomycetes</taxon>
        <taxon>Eurotiomycetidae</taxon>
        <taxon>Eurotiales</taxon>
        <taxon>Aspergillaceae</taxon>
        <taxon>Aspergillus</taxon>
        <taxon>Aspergillus subgen. Fumigati</taxon>
    </lineage>
</organism>
<dbReference type="EMBL" id="JACBAD010002023">
    <property type="protein sequence ID" value="KAF7122311.1"/>
    <property type="molecule type" value="Genomic_DNA"/>
</dbReference>
<gene>
    <name evidence="1" type="ORF">CNMCM5793_000268</name>
</gene>
<evidence type="ECO:0000313" key="2">
    <source>
        <dbReference type="Proteomes" id="UP000630445"/>
    </source>
</evidence>
<keyword evidence="2" id="KW-1185">Reference proteome</keyword>
<comment type="caution">
    <text evidence="1">The sequence shown here is derived from an EMBL/GenBank/DDBJ whole genome shotgun (WGS) entry which is preliminary data.</text>
</comment>